<sequence>MRSSSRSYNKLPSGYMFYYASDDTKTTAGTGFYIPASTNYDISDDNDHDGISDESDSGVGNKTTASMSTSPHR</sequence>
<feature type="compositionally biased region" description="Polar residues" evidence="1">
    <location>
        <begin position="58"/>
        <end position="73"/>
    </location>
</feature>
<feature type="region of interest" description="Disordered" evidence="1">
    <location>
        <begin position="38"/>
        <end position="73"/>
    </location>
</feature>
<dbReference type="AlphaFoldDB" id="A0A914V998"/>
<reference evidence="3" key="1">
    <citation type="submission" date="2022-11" db="UniProtKB">
        <authorList>
            <consortium name="WormBaseParasite"/>
        </authorList>
    </citation>
    <scope>IDENTIFICATION</scope>
</reference>
<proteinExistence type="predicted"/>
<accession>A0A914V998</accession>
<organism evidence="2 3">
    <name type="scientific">Plectus sambesii</name>
    <dbReference type="NCBI Taxonomy" id="2011161"/>
    <lineage>
        <taxon>Eukaryota</taxon>
        <taxon>Metazoa</taxon>
        <taxon>Ecdysozoa</taxon>
        <taxon>Nematoda</taxon>
        <taxon>Chromadorea</taxon>
        <taxon>Plectida</taxon>
        <taxon>Plectina</taxon>
        <taxon>Plectoidea</taxon>
        <taxon>Plectidae</taxon>
        <taxon>Plectus</taxon>
    </lineage>
</organism>
<evidence type="ECO:0000313" key="3">
    <source>
        <dbReference type="WBParaSite" id="PSAMB.scaffold1668size28902.g14290.t1"/>
    </source>
</evidence>
<dbReference type="WBParaSite" id="PSAMB.scaffold1668size28902.g14290.t1">
    <property type="protein sequence ID" value="PSAMB.scaffold1668size28902.g14290.t1"/>
    <property type="gene ID" value="PSAMB.scaffold1668size28902.g14290"/>
</dbReference>
<keyword evidence="2" id="KW-1185">Reference proteome</keyword>
<feature type="compositionally biased region" description="Acidic residues" evidence="1">
    <location>
        <begin position="42"/>
        <end position="56"/>
    </location>
</feature>
<name>A0A914V998_9BILA</name>
<evidence type="ECO:0000313" key="2">
    <source>
        <dbReference type="Proteomes" id="UP000887566"/>
    </source>
</evidence>
<protein>
    <submittedName>
        <fullName evidence="3">Uncharacterized protein</fullName>
    </submittedName>
</protein>
<evidence type="ECO:0000256" key="1">
    <source>
        <dbReference type="SAM" id="MobiDB-lite"/>
    </source>
</evidence>
<dbReference type="Proteomes" id="UP000887566">
    <property type="component" value="Unplaced"/>
</dbReference>